<evidence type="ECO:0000256" key="4">
    <source>
        <dbReference type="ARBA" id="ARBA00022692"/>
    </source>
</evidence>
<proteinExistence type="inferred from homology"/>
<accession>A0ABS2LA13</accession>
<evidence type="ECO:0000256" key="8">
    <source>
        <dbReference type="SAM" id="MobiDB-lite"/>
    </source>
</evidence>
<evidence type="ECO:0000313" key="10">
    <source>
        <dbReference type="EMBL" id="MBM7473585.1"/>
    </source>
</evidence>
<evidence type="ECO:0000256" key="1">
    <source>
        <dbReference type="ARBA" id="ARBA00004141"/>
    </source>
</evidence>
<feature type="transmembrane region" description="Helical" evidence="9">
    <location>
        <begin position="12"/>
        <end position="33"/>
    </location>
</feature>
<feature type="transmembrane region" description="Helical" evidence="9">
    <location>
        <begin position="330"/>
        <end position="348"/>
    </location>
</feature>
<comment type="subcellular location">
    <subcellularLocation>
        <location evidence="1">Membrane</location>
        <topology evidence="1">Multi-pass membrane protein</topology>
    </subcellularLocation>
</comment>
<gene>
    <name evidence="10" type="ORF">JOE66_003219</name>
</gene>
<feature type="transmembrane region" description="Helical" evidence="9">
    <location>
        <begin position="88"/>
        <end position="109"/>
    </location>
</feature>
<organism evidence="10 11">
    <name type="scientific">Subtercola frigoramans</name>
    <dbReference type="NCBI Taxonomy" id="120298"/>
    <lineage>
        <taxon>Bacteria</taxon>
        <taxon>Bacillati</taxon>
        <taxon>Actinomycetota</taxon>
        <taxon>Actinomycetes</taxon>
        <taxon>Micrococcales</taxon>
        <taxon>Microbacteriaceae</taxon>
        <taxon>Subtercola</taxon>
    </lineage>
</organism>
<dbReference type="EMBL" id="JAFBBU010000001">
    <property type="protein sequence ID" value="MBM7473585.1"/>
    <property type="molecule type" value="Genomic_DNA"/>
</dbReference>
<keyword evidence="4 9" id="KW-0812">Transmembrane</keyword>
<dbReference type="InterPro" id="IPR049829">
    <property type="entry name" value="MptA/B-like"/>
</dbReference>
<evidence type="ECO:0000256" key="2">
    <source>
        <dbReference type="ARBA" id="ARBA00022676"/>
    </source>
</evidence>
<feature type="transmembrane region" description="Helical" evidence="9">
    <location>
        <begin position="354"/>
        <end position="376"/>
    </location>
</feature>
<feature type="transmembrane region" description="Helical" evidence="9">
    <location>
        <begin position="453"/>
        <end position="474"/>
    </location>
</feature>
<feature type="transmembrane region" description="Helical" evidence="9">
    <location>
        <begin position="255"/>
        <end position="280"/>
    </location>
</feature>
<keyword evidence="5 9" id="KW-1133">Transmembrane helix</keyword>
<evidence type="ECO:0000256" key="5">
    <source>
        <dbReference type="ARBA" id="ARBA00022989"/>
    </source>
</evidence>
<feature type="transmembrane region" description="Helical" evidence="9">
    <location>
        <begin position="388"/>
        <end position="416"/>
    </location>
</feature>
<feature type="transmembrane region" description="Helical" evidence="9">
    <location>
        <begin position="176"/>
        <end position="198"/>
    </location>
</feature>
<evidence type="ECO:0000256" key="3">
    <source>
        <dbReference type="ARBA" id="ARBA00022679"/>
    </source>
</evidence>
<evidence type="ECO:0000256" key="9">
    <source>
        <dbReference type="SAM" id="Phobius"/>
    </source>
</evidence>
<keyword evidence="6 9" id="KW-0472">Membrane</keyword>
<evidence type="ECO:0000256" key="7">
    <source>
        <dbReference type="ARBA" id="ARBA00043987"/>
    </source>
</evidence>
<evidence type="ECO:0000313" key="11">
    <source>
        <dbReference type="Proteomes" id="UP000776164"/>
    </source>
</evidence>
<protein>
    <recommendedName>
        <fullName evidence="12">DUF2029 domain-containing protein</fullName>
    </recommendedName>
</protein>
<dbReference type="Proteomes" id="UP000776164">
    <property type="component" value="Unassembled WGS sequence"/>
</dbReference>
<dbReference type="RefSeq" id="WP_205111159.1">
    <property type="nucleotide sequence ID" value="NZ_BAAAHT010000001.1"/>
</dbReference>
<dbReference type="Pfam" id="PF26314">
    <property type="entry name" value="MptA_B_family"/>
    <property type="match status" value="1"/>
</dbReference>
<dbReference type="NCBIfam" id="NF038066">
    <property type="entry name" value="MptB"/>
    <property type="match status" value="1"/>
</dbReference>
<evidence type="ECO:0008006" key="12">
    <source>
        <dbReference type="Google" id="ProtNLM"/>
    </source>
</evidence>
<feature type="transmembrane region" description="Helical" evidence="9">
    <location>
        <begin position="53"/>
        <end position="76"/>
    </location>
</feature>
<comment type="caution">
    <text evidence="10">The sequence shown here is derived from an EMBL/GenBank/DDBJ whole genome shotgun (WGS) entry which is preliminary data.</text>
</comment>
<sequence length="524" mass="55771">MKSILRRELGSPLILGLVGSLFIALGSLAVGWLGPGSNVRSWAFIDALRSNVFLVHAATIVVIAASLLLVIAWLKLGVQLRSNPADALRRVIVAAGVWAVPLIVAVPLYSRDLFAYVGQGRLMVGGFNPYLDGISAIQGWFNIGVDPLWASAKTPYGPVYLWIEQVVVGSVGTSPITAVAIFRLIAVLGVAGIAFYAYRIARLRGLDPSQVLWLVLGSPIIMFNFIVGGHNDALMLAFLIAGMYYAMIKRPIIGTILVTLAIGVKPIALIALPVIGIIWAGQNRTVRSTIKYWVATAAISFAILGVLGYAMNVGFGWIFTLATPGAVAHWYAPINILAIGLGGAFGAVGLDGEIGANIIKYTAMALMAVIVVWLMLTKRNIDPMMRLSFAFAALVLSSAVIHPWYAAWVIVLFAVSGVRAGLQTHLIVSASIFFACVSIAEGMDISDAVQGDVGAAILRTVIISGGAIALIAAYCIHEDLSIALLRQRIREARQRWAVSRASTGTSRRASGRPASHPAKTLTKP</sequence>
<feature type="transmembrane region" description="Helical" evidence="9">
    <location>
        <begin position="210"/>
        <end position="227"/>
    </location>
</feature>
<feature type="compositionally biased region" description="Low complexity" evidence="8">
    <location>
        <begin position="500"/>
        <end position="512"/>
    </location>
</feature>
<name>A0ABS2LA13_9MICO</name>
<evidence type="ECO:0000256" key="6">
    <source>
        <dbReference type="ARBA" id="ARBA00023136"/>
    </source>
</evidence>
<feature type="transmembrane region" description="Helical" evidence="9">
    <location>
        <begin position="422"/>
        <end position="441"/>
    </location>
</feature>
<keyword evidence="2" id="KW-0328">Glycosyltransferase</keyword>
<feature type="region of interest" description="Disordered" evidence="8">
    <location>
        <begin position="500"/>
        <end position="524"/>
    </location>
</feature>
<keyword evidence="11" id="KW-1185">Reference proteome</keyword>
<comment type="similarity">
    <text evidence="7">Belongs to the MptA/B family.</text>
</comment>
<feature type="transmembrane region" description="Helical" evidence="9">
    <location>
        <begin position="292"/>
        <end position="318"/>
    </location>
</feature>
<reference evidence="10 11" key="1">
    <citation type="submission" date="2021-01" db="EMBL/GenBank/DDBJ databases">
        <title>Sequencing the genomes of 1000 actinobacteria strains.</title>
        <authorList>
            <person name="Klenk H.-P."/>
        </authorList>
    </citation>
    <scope>NUCLEOTIDE SEQUENCE [LARGE SCALE GENOMIC DNA]</scope>
    <source>
        <strain evidence="10 11">DSM 13057</strain>
    </source>
</reference>
<keyword evidence="3" id="KW-0808">Transferase</keyword>